<sequence>MSYDNTAMEVNTHDFLVFPVFVAAAAVALGILDSTLMGFDLSTTLLDLGENHALSIANGLAIASLGVVAYTNDWHSTEMTGIQAWLIVATVGMVIAPPFFPVFTETLAETPGALVALAVQCGGFLTFSWLG</sequence>
<feature type="transmembrane region" description="Helical" evidence="1">
    <location>
        <begin position="82"/>
        <end position="100"/>
    </location>
</feature>
<gene>
    <name evidence="2" type="ORF">SAMN05216226_106103</name>
</gene>
<evidence type="ECO:0000256" key="1">
    <source>
        <dbReference type="SAM" id="Phobius"/>
    </source>
</evidence>
<reference evidence="2 3" key="1">
    <citation type="submission" date="2016-10" db="EMBL/GenBank/DDBJ databases">
        <authorList>
            <person name="de Groot N.N."/>
        </authorList>
    </citation>
    <scope>NUCLEOTIDE SEQUENCE [LARGE SCALE GENOMIC DNA]</scope>
    <source>
        <strain evidence="2 3">IBRC-M10015</strain>
    </source>
</reference>
<keyword evidence="1" id="KW-0472">Membrane</keyword>
<dbReference type="EMBL" id="FNFC01000006">
    <property type="protein sequence ID" value="SDJ63073.1"/>
    <property type="molecule type" value="Genomic_DNA"/>
</dbReference>
<keyword evidence="1" id="KW-1133">Transmembrane helix</keyword>
<keyword evidence="1" id="KW-0812">Transmembrane</keyword>
<dbReference type="AlphaFoldDB" id="A0A1G8VAP7"/>
<organism evidence="2 3">
    <name type="scientific">Halovenus aranensis</name>
    <dbReference type="NCBI Taxonomy" id="890420"/>
    <lineage>
        <taxon>Archaea</taxon>
        <taxon>Methanobacteriati</taxon>
        <taxon>Methanobacteriota</taxon>
        <taxon>Stenosarchaea group</taxon>
        <taxon>Halobacteria</taxon>
        <taxon>Halobacteriales</taxon>
        <taxon>Haloarculaceae</taxon>
        <taxon>Halovenus</taxon>
    </lineage>
</organism>
<dbReference type="Proteomes" id="UP000198856">
    <property type="component" value="Unassembled WGS sequence"/>
</dbReference>
<feature type="transmembrane region" description="Helical" evidence="1">
    <location>
        <begin position="52"/>
        <end position="70"/>
    </location>
</feature>
<dbReference type="RefSeq" id="WP_092701549.1">
    <property type="nucleotide sequence ID" value="NZ_FNFC01000006.1"/>
</dbReference>
<dbReference type="Pfam" id="PF26064">
    <property type="entry name" value="DUF8023"/>
    <property type="match status" value="1"/>
</dbReference>
<keyword evidence="3" id="KW-1185">Reference proteome</keyword>
<protein>
    <submittedName>
        <fullName evidence="2">Uncharacterized protein</fullName>
    </submittedName>
</protein>
<accession>A0A1G8VAP7</accession>
<evidence type="ECO:0000313" key="3">
    <source>
        <dbReference type="Proteomes" id="UP000198856"/>
    </source>
</evidence>
<evidence type="ECO:0000313" key="2">
    <source>
        <dbReference type="EMBL" id="SDJ63073.1"/>
    </source>
</evidence>
<feature type="transmembrane region" description="Helical" evidence="1">
    <location>
        <begin position="112"/>
        <end position="130"/>
    </location>
</feature>
<feature type="transmembrane region" description="Helical" evidence="1">
    <location>
        <begin position="12"/>
        <end position="32"/>
    </location>
</feature>
<proteinExistence type="predicted"/>
<dbReference type="InterPro" id="IPR058336">
    <property type="entry name" value="VP3-like_halobact-type"/>
</dbReference>
<dbReference type="STRING" id="890420.SAMN05216226_106103"/>
<name>A0A1G8VAP7_9EURY</name>